<protein>
    <submittedName>
        <fullName evidence="1">Uncharacterized protein</fullName>
    </submittedName>
</protein>
<feature type="non-terminal residue" evidence="1">
    <location>
        <position position="24"/>
    </location>
</feature>
<accession>A0A0F9FVW1</accession>
<dbReference type="AlphaFoldDB" id="A0A0F9FVW1"/>
<reference evidence="1" key="1">
    <citation type="journal article" date="2015" name="Nature">
        <title>Complex archaea that bridge the gap between prokaryotes and eukaryotes.</title>
        <authorList>
            <person name="Spang A."/>
            <person name="Saw J.H."/>
            <person name="Jorgensen S.L."/>
            <person name="Zaremba-Niedzwiedzka K."/>
            <person name="Martijn J."/>
            <person name="Lind A.E."/>
            <person name="van Eijk R."/>
            <person name="Schleper C."/>
            <person name="Guy L."/>
            <person name="Ettema T.J."/>
        </authorList>
    </citation>
    <scope>NUCLEOTIDE SEQUENCE</scope>
</reference>
<dbReference type="EMBL" id="LAZR01022280">
    <property type="protein sequence ID" value="KKL82426.1"/>
    <property type="molecule type" value="Genomic_DNA"/>
</dbReference>
<evidence type="ECO:0000313" key="1">
    <source>
        <dbReference type="EMBL" id="KKL82426.1"/>
    </source>
</evidence>
<name>A0A0F9FVW1_9ZZZZ</name>
<sequence length="24" mass="2641">MEKLLTTEDIGRILGIKPVSASRL</sequence>
<proteinExistence type="predicted"/>
<comment type="caution">
    <text evidence="1">The sequence shown here is derived from an EMBL/GenBank/DDBJ whole genome shotgun (WGS) entry which is preliminary data.</text>
</comment>
<organism evidence="1">
    <name type="scientific">marine sediment metagenome</name>
    <dbReference type="NCBI Taxonomy" id="412755"/>
    <lineage>
        <taxon>unclassified sequences</taxon>
        <taxon>metagenomes</taxon>
        <taxon>ecological metagenomes</taxon>
    </lineage>
</organism>
<gene>
    <name evidence="1" type="ORF">LCGC14_1984830</name>
</gene>